<evidence type="ECO:0000256" key="4">
    <source>
        <dbReference type="ARBA" id="ARBA00022993"/>
    </source>
</evidence>
<dbReference type="EMBL" id="CP096115">
    <property type="protein sequence ID" value="UUX91244.1"/>
    <property type="molecule type" value="Genomic_DNA"/>
</dbReference>
<keyword evidence="5 6" id="KW-0342">GTP-binding</keyword>
<feature type="binding site" evidence="6">
    <location>
        <position position="42"/>
    </location>
    <ligand>
        <name>GTP</name>
        <dbReference type="ChEBI" id="CHEBI:37565"/>
    </ligand>
</feature>
<sequence>MWYLPEEHRGRFKEPFGELFPDIVSALNFSGESPVYAVGDVVTYNLAKNGVVPEVAVIDGITMRKICTKTPILPAELIEVENPAGTITDKLIDVLLSAIVSPPVLVYVIGEEDLAVIPMVMYAPLGSAVFYGQPGEGVVVRIVDSESRKVAEELFSLFVKKEIPDSSG</sequence>
<feature type="binding site" evidence="6">
    <location>
        <position position="59"/>
    </location>
    <ligand>
        <name>GTP</name>
        <dbReference type="ChEBI" id="CHEBI:37565"/>
    </ligand>
</feature>
<comment type="catalytic activity">
    <reaction evidence="6">
        <text>3'-dephospho-CoA + GTP = GDP + CoA + H(+)</text>
        <dbReference type="Rhea" id="RHEA:61156"/>
        <dbReference type="ChEBI" id="CHEBI:15378"/>
        <dbReference type="ChEBI" id="CHEBI:37565"/>
        <dbReference type="ChEBI" id="CHEBI:57287"/>
        <dbReference type="ChEBI" id="CHEBI:57328"/>
        <dbReference type="ChEBI" id="CHEBI:58189"/>
        <dbReference type="EC" id="2.7.1.237"/>
    </reaction>
</comment>
<reference evidence="7" key="1">
    <citation type="submission" date="2022-04" db="EMBL/GenBank/DDBJ databases">
        <title>Complete genome of Methanoplanus endosymbiosus DSM 3599.</title>
        <authorList>
            <person name="Chen S.-C."/>
            <person name="You Y.-T."/>
            <person name="Zhou Y.-Z."/>
            <person name="Lai M.-C."/>
        </authorList>
    </citation>
    <scope>NUCLEOTIDE SEQUENCE</scope>
    <source>
        <strain evidence="7">DSM 3599</strain>
    </source>
</reference>
<dbReference type="GO" id="GO:0016301">
    <property type="term" value="F:kinase activity"/>
    <property type="evidence" value="ECO:0007669"/>
    <property type="project" value="UniProtKB-UniRule"/>
</dbReference>
<dbReference type="GO" id="GO:0005525">
    <property type="term" value="F:GTP binding"/>
    <property type="evidence" value="ECO:0007669"/>
    <property type="project" value="UniProtKB-UniRule"/>
</dbReference>
<dbReference type="Proteomes" id="UP001060368">
    <property type="component" value="Chromosome"/>
</dbReference>
<dbReference type="KEGG" id="mend:L6E24_07595"/>
<keyword evidence="3 6" id="KW-0418">Kinase</keyword>
<dbReference type="EC" id="2.7.1.237" evidence="6"/>
<keyword evidence="2 6" id="KW-0547">Nucleotide-binding</keyword>
<comment type="caution">
    <text evidence="6">Lacks conserved residue(s) required for the propagation of feature annotation.</text>
</comment>
<gene>
    <name evidence="7" type="ORF">L6E24_07595</name>
</gene>
<feature type="binding site" evidence="6">
    <location>
        <position position="40"/>
    </location>
    <ligand>
        <name>GTP</name>
        <dbReference type="ChEBI" id="CHEBI:37565"/>
    </ligand>
</feature>
<dbReference type="PANTHER" id="PTHR40732">
    <property type="entry name" value="UPF0218 PROTEIN TK1697"/>
    <property type="match status" value="1"/>
</dbReference>
<dbReference type="HAMAP" id="MF_00590">
    <property type="entry name" value="Dephospho_CoA_kinase_GTP_dep"/>
    <property type="match status" value="1"/>
</dbReference>
<comment type="function">
    <text evidence="6">Catalyzes the GTP-dependent phosphorylation of the 3'-hydroxyl group of dephosphocoenzyme A to form coenzyme A (CoA).</text>
</comment>
<dbReference type="PANTHER" id="PTHR40732:SF1">
    <property type="entry name" value="GTP-DEPENDENT DEPHOSPHO-COA KINASE"/>
    <property type="match status" value="1"/>
</dbReference>
<dbReference type="GO" id="GO:0015937">
    <property type="term" value="P:coenzyme A biosynthetic process"/>
    <property type="evidence" value="ECO:0007669"/>
    <property type="project" value="UniProtKB-UniRule"/>
</dbReference>
<dbReference type="InterPro" id="IPR007164">
    <property type="entry name" value="GTP-dep_dephospho-CoA_kin"/>
</dbReference>
<keyword evidence="8" id="KW-1185">Reference proteome</keyword>
<evidence type="ECO:0000256" key="1">
    <source>
        <dbReference type="ARBA" id="ARBA00022679"/>
    </source>
</evidence>
<evidence type="ECO:0000256" key="2">
    <source>
        <dbReference type="ARBA" id="ARBA00022741"/>
    </source>
</evidence>
<comment type="pathway">
    <text evidence="6">Cofactor biosynthesis; coenzyme A biosynthesis.</text>
</comment>
<dbReference type="GeneID" id="74307553"/>
<evidence type="ECO:0000256" key="3">
    <source>
        <dbReference type="ARBA" id="ARBA00022777"/>
    </source>
</evidence>
<organism evidence="7 8">
    <name type="scientific">Methanoplanus endosymbiosus</name>
    <dbReference type="NCBI Taxonomy" id="33865"/>
    <lineage>
        <taxon>Archaea</taxon>
        <taxon>Methanobacteriati</taxon>
        <taxon>Methanobacteriota</taxon>
        <taxon>Stenosarchaea group</taxon>
        <taxon>Methanomicrobia</taxon>
        <taxon>Methanomicrobiales</taxon>
        <taxon>Methanomicrobiaceae</taxon>
        <taxon>Methanoplanus</taxon>
    </lineage>
</organism>
<dbReference type="AlphaFoldDB" id="A0A9E7TIW0"/>
<accession>A0A9E7TIW0</accession>
<proteinExistence type="inferred from homology"/>
<evidence type="ECO:0000313" key="8">
    <source>
        <dbReference type="Proteomes" id="UP001060368"/>
    </source>
</evidence>
<name>A0A9E7TIW0_9EURY</name>
<comment type="similarity">
    <text evidence="6">Belongs to the GTP-dependent DPCK family.</text>
</comment>
<evidence type="ECO:0000256" key="6">
    <source>
        <dbReference type="HAMAP-Rule" id="MF_00590"/>
    </source>
</evidence>
<evidence type="ECO:0000256" key="5">
    <source>
        <dbReference type="ARBA" id="ARBA00023134"/>
    </source>
</evidence>
<evidence type="ECO:0000313" key="7">
    <source>
        <dbReference type="EMBL" id="UUX91244.1"/>
    </source>
</evidence>
<feature type="binding site" evidence="6">
    <location>
        <position position="112"/>
    </location>
    <ligand>
        <name>GTP</name>
        <dbReference type="ChEBI" id="CHEBI:37565"/>
    </ligand>
</feature>
<dbReference type="PIRSF" id="PIRSF006533">
    <property type="entry name" value="UCP006533"/>
    <property type="match status" value="1"/>
</dbReference>
<keyword evidence="1 6" id="KW-0808">Transferase</keyword>
<protein>
    <recommendedName>
        <fullName evidence="6">GTP-dependent dephospho-CoA kinase</fullName>
        <ecNumber evidence="6">2.7.1.237</ecNumber>
    </recommendedName>
    <alternativeName>
        <fullName evidence="6">Dephospho-coenzyme A kinase</fullName>
        <shortName evidence="6">DPCK</shortName>
    </alternativeName>
</protein>
<feature type="binding site" evidence="6">
    <location>
        <position position="41"/>
    </location>
    <ligand>
        <name>GTP</name>
        <dbReference type="ChEBI" id="CHEBI:37565"/>
    </ligand>
</feature>
<dbReference type="Pfam" id="PF04019">
    <property type="entry name" value="DUF359"/>
    <property type="match status" value="1"/>
</dbReference>
<keyword evidence="4 6" id="KW-0173">Coenzyme A biosynthesis</keyword>
<dbReference type="RefSeq" id="WP_257741396.1">
    <property type="nucleotide sequence ID" value="NZ_CP096115.1"/>
</dbReference>